<gene>
    <name evidence="2" type="ORF">QRT03_09325</name>
</gene>
<feature type="region of interest" description="Disordered" evidence="1">
    <location>
        <begin position="72"/>
        <end position="91"/>
    </location>
</feature>
<dbReference type="Proteomes" id="UP001231924">
    <property type="component" value="Unassembled WGS sequence"/>
</dbReference>
<protein>
    <submittedName>
        <fullName evidence="2">Uncharacterized protein</fullName>
    </submittedName>
</protein>
<name>A0ABT7M697_9PSEU</name>
<accession>A0ABT7M697</accession>
<evidence type="ECO:0000313" key="3">
    <source>
        <dbReference type="Proteomes" id="UP001231924"/>
    </source>
</evidence>
<sequence>MTLPGPCPCDEDDLADGFVVLVVDPVTGRGDCYGPYPEAQARGQAQWRRLEFDVADLPDVLIGIVPWHAERPREDLGGADVESGGPDSSSW</sequence>
<proteinExistence type="predicted"/>
<keyword evidence="3" id="KW-1185">Reference proteome</keyword>
<evidence type="ECO:0000256" key="1">
    <source>
        <dbReference type="SAM" id="MobiDB-lite"/>
    </source>
</evidence>
<organism evidence="2 3">
    <name type="scientific">Actinomycetospora termitidis</name>
    <dbReference type="NCBI Taxonomy" id="3053470"/>
    <lineage>
        <taxon>Bacteria</taxon>
        <taxon>Bacillati</taxon>
        <taxon>Actinomycetota</taxon>
        <taxon>Actinomycetes</taxon>
        <taxon>Pseudonocardiales</taxon>
        <taxon>Pseudonocardiaceae</taxon>
        <taxon>Actinomycetospora</taxon>
    </lineage>
</organism>
<dbReference type="RefSeq" id="WP_286052405.1">
    <property type="nucleotide sequence ID" value="NZ_JASVWF010000002.1"/>
</dbReference>
<dbReference type="EMBL" id="JASVWF010000002">
    <property type="protein sequence ID" value="MDL5156155.1"/>
    <property type="molecule type" value="Genomic_DNA"/>
</dbReference>
<reference evidence="2 3" key="1">
    <citation type="submission" date="2023-06" db="EMBL/GenBank/DDBJ databases">
        <title>Actinomycetospora Odt1-22.</title>
        <authorList>
            <person name="Supong K."/>
        </authorList>
    </citation>
    <scope>NUCLEOTIDE SEQUENCE [LARGE SCALE GENOMIC DNA]</scope>
    <source>
        <strain evidence="2 3">Odt1-22</strain>
    </source>
</reference>
<evidence type="ECO:0000313" key="2">
    <source>
        <dbReference type="EMBL" id="MDL5156155.1"/>
    </source>
</evidence>
<comment type="caution">
    <text evidence="2">The sequence shown here is derived from an EMBL/GenBank/DDBJ whole genome shotgun (WGS) entry which is preliminary data.</text>
</comment>